<evidence type="ECO:0008006" key="5">
    <source>
        <dbReference type="Google" id="ProtNLM"/>
    </source>
</evidence>
<dbReference type="PANTHER" id="PTHR47784">
    <property type="entry name" value="STEROL UPTAKE CONTROL PROTEIN 2"/>
    <property type="match status" value="1"/>
</dbReference>
<feature type="non-terminal residue" evidence="3">
    <location>
        <position position="1"/>
    </location>
</feature>
<dbReference type="GO" id="GO:0008270">
    <property type="term" value="F:zinc ion binding"/>
    <property type="evidence" value="ECO:0007669"/>
    <property type="project" value="InterPro"/>
</dbReference>
<feature type="non-terminal residue" evidence="3">
    <location>
        <position position="537"/>
    </location>
</feature>
<dbReference type="AlphaFoldDB" id="A0A3E2HNN7"/>
<dbReference type="GO" id="GO:0001228">
    <property type="term" value="F:DNA-binding transcription activator activity, RNA polymerase II-specific"/>
    <property type="evidence" value="ECO:0007669"/>
    <property type="project" value="TreeGrafter"/>
</dbReference>
<gene>
    <name evidence="3" type="ORF">B7463_g1357</name>
</gene>
<evidence type="ECO:0000313" key="3">
    <source>
        <dbReference type="EMBL" id="RFU34923.1"/>
    </source>
</evidence>
<dbReference type="InterPro" id="IPR001138">
    <property type="entry name" value="Zn2Cys6_DnaBD"/>
</dbReference>
<dbReference type="PANTHER" id="PTHR47784:SF5">
    <property type="entry name" value="STEROL UPTAKE CONTROL PROTEIN 2"/>
    <property type="match status" value="1"/>
</dbReference>
<sequence>MHTDFLAECDENRPVCTTCSFRDIQCIYQNGLGSAVQEAGASATTMAQQATLKTPSAMNRNLTGAISQPPTAFLASIQNLSVTDPSNSEKRNHDGQLEPEYENSEGVDRTRKAGVWGSAVIKLSHTSKCLMHALLSISAIHMAYLEKRSFKKQSPLPAQEGCNAFVNIPPLVQLSMKHQSLSVFATSTTLVAFSFAISLASPRQEHHPVSVWPHLEWFRLTRGISSLTPQGWAALRMGPLRRLMDIRVIHEDWEMHLKGRAALHSNLQAPIQLPAPTYMHLRKVQRSELVDGFDIRSTETTHEASFATLVPLNPLQSQLRIFRLEASTAISTLSNICDAEVKSLDNTIHHNLHSAAAPRILDPEGLTENSDNSSGRPEWGIQAACLSLKDLYVRTLLMFQYSSFNPFATSQNPADSNWACTLALQEIEEIGGLSWPAMVPESYVHELCQTLPDAGALGTYYKVLLVLMESGFWWLDNFGRLGIQAIADEVQDAFREATDIYTTSTTGSSNSEEEELDRVRAEAATWNGLLKWPTKFA</sequence>
<dbReference type="EMBL" id="NCSJ02000014">
    <property type="protein sequence ID" value="RFU34923.1"/>
    <property type="molecule type" value="Genomic_DNA"/>
</dbReference>
<keyword evidence="1" id="KW-0539">Nucleus</keyword>
<accession>A0A3E2HNN7</accession>
<dbReference type="InterPro" id="IPR053157">
    <property type="entry name" value="Sterol_Uptake_Regulator"/>
</dbReference>
<comment type="caution">
    <text evidence="3">The sequence shown here is derived from an EMBL/GenBank/DDBJ whole genome shotgun (WGS) entry which is preliminary data.</text>
</comment>
<feature type="compositionally biased region" description="Basic and acidic residues" evidence="2">
    <location>
        <begin position="87"/>
        <end position="96"/>
    </location>
</feature>
<reference evidence="3 4" key="1">
    <citation type="submission" date="2018-05" db="EMBL/GenBank/DDBJ databases">
        <title>Draft genome sequence of Scytalidium lignicola DSM 105466, a ubiquitous saprotrophic fungus.</title>
        <authorList>
            <person name="Buettner E."/>
            <person name="Gebauer A.M."/>
            <person name="Hofrichter M."/>
            <person name="Liers C."/>
            <person name="Kellner H."/>
        </authorList>
    </citation>
    <scope>NUCLEOTIDE SEQUENCE [LARGE SCALE GENOMIC DNA]</scope>
    <source>
        <strain evidence="3 4">DSM 105466</strain>
    </source>
</reference>
<dbReference type="Proteomes" id="UP000258309">
    <property type="component" value="Unassembled WGS sequence"/>
</dbReference>
<evidence type="ECO:0000256" key="2">
    <source>
        <dbReference type="SAM" id="MobiDB-lite"/>
    </source>
</evidence>
<proteinExistence type="predicted"/>
<dbReference type="OrthoDB" id="3546279at2759"/>
<feature type="region of interest" description="Disordered" evidence="2">
    <location>
        <begin position="83"/>
        <end position="108"/>
    </location>
</feature>
<evidence type="ECO:0000256" key="1">
    <source>
        <dbReference type="ARBA" id="ARBA00023242"/>
    </source>
</evidence>
<organism evidence="3 4">
    <name type="scientific">Scytalidium lignicola</name>
    <name type="common">Hyphomycete</name>
    <dbReference type="NCBI Taxonomy" id="5539"/>
    <lineage>
        <taxon>Eukaryota</taxon>
        <taxon>Fungi</taxon>
        <taxon>Dikarya</taxon>
        <taxon>Ascomycota</taxon>
        <taxon>Pezizomycotina</taxon>
        <taxon>Leotiomycetes</taxon>
        <taxon>Leotiomycetes incertae sedis</taxon>
        <taxon>Scytalidium</taxon>
    </lineage>
</organism>
<name>A0A3E2HNN7_SCYLI</name>
<evidence type="ECO:0000313" key="4">
    <source>
        <dbReference type="Proteomes" id="UP000258309"/>
    </source>
</evidence>
<dbReference type="CDD" id="cd00067">
    <property type="entry name" value="GAL4"/>
    <property type="match status" value="1"/>
</dbReference>
<keyword evidence="4" id="KW-1185">Reference proteome</keyword>
<protein>
    <recommendedName>
        <fullName evidence="5">Zn(2)-C6 fungal-type domain-containing protein</fullName>
    </recommendedName>
</protein>